<organism evidence="3 4">
    <name type="scientific">Amycolatopsis thermophila</name>
    <dbReference type="NCBI Taxonomy" id="206084"/>
    <lineage>
        <taxon>Bacteria</taxon>
        <taxon>Bacillati</taxon>
        <taxon>Actinomycetota</taxon>
        <taxon>Actinomycetes</taxon>
        <taxon>Pseudonocardiales</taxon>
        <taxon>Pseudonocardiaceae</taxon>
        <taxon>Amycolatopsis</taxon>
    </lineage>
</organism>
<dbReference type="RefSeq" id="WP_306998302.1">
    <property type="nucleotide sequence ID" value="NZ_JAUSUT010000001.1"/>
</dbReference>
<accession>A0ABU0F6S1</accession>
<dbReference type="PANTHER" id="PTHR30290">
    <property type="entry name" value="PERIPLASMIC BINDING COMPONENT OF ABC TRANSPORTER"/>
    <property type="match status" value="1"/>
</dbReference>
<comment type="caution">
    <text evidence="3">The sequence shown here is derived from an EMBL/GenBank/DDBJ whole genome shotgun (WGS) entry which is preliminary data.</text>
</comment>
<protein>
    <submittedName>
        <fullName evidence="3">Peptide/nickel transport system substrate-binding protein</fullName>
    </submittedName>
</protein>
<proteinExistence type="predicted"/>
<dbReference type="SUPFAM" id="SSF53850">
    <property type="entry name" value="Periplasmic binding protein-like II"/>
    <property type="match status" value="1"/>
</dbReference>
<dbReference type="Pfam" id="PF00496">
    <property type="entry name" value="SBP_bac_5"/>
    <property type="match status" value="1"/>
</dbReference>
<dbReference type="PROSITE" id="PS51257">
    <property type="entry name" value="PROKAR_LIPOPROTEIN"/>
    <property type="match status" value="1"/>
</dbReference>
<dbReference type="Proteomes" id="UP001229651">
    <property type="component" value="Unassembled WGS sequence"/>
</dbReference>
<dbReference type="Gene3D" id="3.40.190.10">
    <property type="entry name" value="Periplasmic binding protein-like II"/>
    <property type="match status" value="1"/>
</dbReference>
<reference evidence="3 4" key="1">
    <citation type="submission" date="2023-07" db="EMBL/GenBank/DDBJ databases">
        <title>Sequencing the genomes of 1000 actinobacteria strains.</title>
        <authorList>
            <person name="Klenk H.-P."/>
        </authorList>
    </citation>
    <scope>NUCLEOTIDE SEQUENCE [LARGE SCALE GENOMIC DNA]</scope>
    <source>
        <strain evidence="3 4">DSM 45805</strain>
    </source>
</reference>
<feature type="chain" id="PRO_5045527801" evidence="1">
    <location>
        <begin position="27"/>
        <end position="515"/>
    </location>
</feature>
<dbReference type="InterPro" id="IPR000914">
    <property type="entry name" value="SBP_5_dom"/>
</dbReference>
<dbReference type="CDD" id="cd00995">
    <property type="entry name" value="PBP2_NikA_DppA_OppA_like"/>
    <property type="match status" value="1"/>
</dbReference>
<evidence type="ECO:0000313" key="4">
    <source>
        <dbReference type="Proteomes" id="UP001229651"/>
    </source>
</evidence>
<dbReference type="EMBL" id="JAUSUT010000001">
    <property type="protein sequence ID" value="MDQ0382806.1"/>
    <property type="molecule type" value="Genomic_DNA"/>
</dbReference>
<feature type="domain" description="Solute-binding protein family 5" evidence="2">
    <location>
        <begin position="88"/>
        <end position="416"/>
    </location>
</feature>
<evidence type="ECO:0000313" key="3">
    <source>
        <dbReference type="EMBL" id="MDQ0382806.1"/>
    </source>
</evidence>
<dbReference type="PIRSF" id="PIRSF002741">
    <property type="entry name" value="MppA"/>
    <property type="match status" value="1"/>
</dbReference>
<evidence type="ECO:0000256" key="1">
    <source>
        <dbReference type="SAM" id="SignalP"/>
    </source>
</evidence>
<sequence length="515" mass="53223">MRTTSARYSGLARATLAGLLVAVLGACVPATEGGTGTARDGDPAARVTVAMSVPASQWDPIATVNEVADNMYFSLLYDRLLTVGANGEILPQLATGYTVSDDGRSVRLDIRPGATFQDGSPIDAAAVVANLERARTSGKAVASSRLAGVTAVRAEGASVVLDLAAPDPALPAELTSVALSIAAPSAFGRLGTEPVGSGPYRLDRAGQDRVSFTRYDGYWDRGPRAAGFDVVAIPTTSTRLNALRSGEIDWAFVNLDAAAEIKQFQSDPAYRVTQVPTRSVFALNLDTRVKPLDDPQVRQALSAAIDRNLLNNSLLGGMCAPSVQPLAAGPGHLDDAPAGGPDVARARATIAARAPGLVLPTVVANGTAAATLAAALQPQLAEIGVTMQINSIDGRSARPEFRSGHFAALLQQVNAEVDPLLQLQLNYAGPDAPGGTSPQLAGLLAAAEQPPLGSPQRTQSLEAVSRELVAQPVHIVICGVPNTYIAAADVVGTDKMPMSDVLNPADVRTLMKVAA</sequence>
<evidence type="ECO:0000259" key="2">
    <source>
        <dbReference type="Pfam" id="PF00496"/>
    </source>
</evidence>
<name>A0ABU0F6S1_9PSEU</name>
<feature type="signal peptide" evidence="1">
    <location>
        <begin position="1"/>
        <end position="26"/>
    </location>
</feature>
<gene>
    <name evidence="3" type="ORF">FB470_006800</name>
</gene>
<keyword evidence="4" id="KW-1185">Reference proteome</keyword>
<keyword evidence="1" id="KW-0732">Signal</keyword>
<dbReference type="InterPro" id="IPR039424">
    <property type="entry name" value="SBP_5"/>
</dbReference>
<dbReference type="InterPro" id="IPR030678">
    <property type="entry name" value="Peptide/Ni-bd"/>
</dbReference>
<dbReference type="Gene3D" id="3.10.105.10">
    <property type="entry name" value="Dipeptide-binding Protein, Domain 3"/>
    <property type="match status" value="1"/>
</dbReference>